<keyword evidence="2" id="KW-1185">Reference proteome</keyword>
<sequence length="111" mass="12148">MSPRLHPATSPSSSWNQLPSHFSLRLCNLGQWHKICPTVSSSSSSSHNLQKSCVLPTTLPLKAPIKQCPVNTPTKILMLFLSNPNSILVAFGLNFGHSVLETLQSSILFHD</sequence>
<proteinExistence type="predicted"/>
<comment type="caution">
    <text evidence="1">The sequence shown here is derived from an EMBL/GenBank/DDBJ whole genome shotgun (WGS) entry which is preliminary data.</text>
</comment>
<name>A0A0L0CI85_LUCCU</name>
<evidence type="ECO:0000313" key="2">
    <source>
        <dbReference type="Proteomes" id="UP000037069"/>
    </source>
</evidence>
<organism evidence="1 2">
    <name type="scientific">Lucilia cuprina</name>
    <name type="common">Green bottle fly</name>
    <name type="synonym">Australian sheep blowfly</name>
    <dbReference type="NCBI Taxonomy" id="7375"/>
    <lineage>
        <taxon>Eukaryota</taxon>
        <taxon>Metazoa</taxon>
        <taxon>Ecdysozoa</taxon>
        <taxon>Arthropoda</taxon>
        <taxon>Hexapoda</taxon>
        <taxon>Insecta</taxon>
        <taxon>Pterygota</taxon>
        <taxon>Neoptera</taxon>
        <taxon>Endopterygota</taxon>
        <taxon>Diptera</taxon>
        <taxon>Brachycera</taxon>
        <taxon>Muscomorpha</taxon>
        <taxon>Oestroidea</taxon>
        <taxon>Calliphoridae</taxon>
        <taxon>Luciliinae</taxon>
        <taxon>Lucilia</taxon>
    </lineage>
</organism>
<evidence type="ECO:0000313" key="1">
    <source>
        <dbReference type="EMBL" id="KNC31907.1"/>
    </source>
</evidence>
<dbReference type="EMBL" id="JRES01000364">
    <property type="protein sequence ID" value="KNC31907.1"/>
    <property type="molecule type" value="Genomic_DNA"/>
</dbReference>
<reference evidence="1 2" key="1">
    <citation type="journal article" date="2015" name="Nat. Commun.">
        <title>Lucilia cuprina genome unlocks parasitic fly biology to underpin future interventions.</title>
        <authorList>
            <person name="Anstead C.A."/>
            <person name="Korhonen P.K."/>
            <person name="Young N.D."/>
            <person name="Hall R.S."/>
            <person name="Jex A.R."/>
            <person name="Murali S.C."/>
            <person name="Hughes D.S."/>
            <person name="Lee S.F."/>
            <person name="Perry T."/>
            <person name="Stroehlein A.J."/>
            <person name="Ansell B.R."/>
            <person name="Breugelmans B."/>
            <person name="Hofmann A."/>
            <person name="Qu J."/>
            <person name="Dugan S."/>
            <person name="Lee S.L."/>
            <person name="Chao H."/>
            <person name="Dinh H."/>
            <person name="Han Y."/>
            <person name="Doddapaneni H.V."/>
            <person name="Worley K.C."/>
            <person name="Muzny D.M."/>
            <person name="Ioannidis P."/>
            <person name="Waterhouse R.M."/>
            <person name="Zdobnov E.M."/>
            <person name="James P.J."/>
            <person name="Bagnall N.H."/>
            <person name="Kotze A.C."/>
            <person name="Gibbs R.A."/>
            <person name="Richards S."/>
            <person name="Batterham P."/>
            <person name="Gasser R.B."/>
        </authorList>
    </citation>
    <scope>NUCLEOTIDE SEQUENCE [LARGE SCALE GENOMIC DNA]</scope>
    <source>
        <strain evidence="1 2">LS</strain>
        <tissue evidence="1">Full body</tissue>
    </source>
</reference>
<gene>
    <name evidence="1" type="ORF">FF38_13258</name>
</gene>
<dbReference type="Proteomes" id="UP000037069">
    <property type="component" value="Unassembled WGS sequence"/>
</dbReference>
<accession>A0A0L0CI85</accession>
<protein>
    <submittedName>
        <fullName evidence="1">Uncharacterized protein</fullName>
    </submittedName>
</protein>
<dbReference type="AlphaFoldDB" id="A0A0L0CI85"/>